<evidence type="ECO:0000256" key="2">
    <source>
        <dbReference type="ARBA" id="ARBA00022656"/>
    </source>
</evidence>
<protein>
    <submittedName>
        <fullName evidence="6">VENN motif pre-toxin domain-containing protein</fullName>
    </submittedName>
</protein>
<dbReference type="InterPro" id="IPR006914">
    <property type="entry name" value="VENN_dom"/>
</dbReference>
<keyword evidence="3" id="KW-1266">Target cell cytoplasm</keyword>
<keyword evidence="4" id="KW-0843">Virulence</keyword>
<evidence type="ECO:0000256" key="1">
    <source>
        <dbReference type="ARBA" id="ARBA00004219"/>
    </source>
</evidence>
<keyword evidence="2" id="KW-0800">Toxin</keyword>
<organism evidence="6">
    <name type="scientific">Acerihabitans sp. KWT182</name>
    <dbReference type="NCBI Taxonomy" id="3157919"/>
    <lineage>
        <taxon>Bacteria</taxon>
        <taxon>Pseudomonadati</taxon>
        <taxon>Pseudomonadota</taxon>
        <taxon>Gammaproteobacteria</taxon>
        <taxon>Enterobacterales</taxon>
        <taxon>Pectobacteriaceae</taxon>
        <taxon>Acerihabitans</taxon>
    </lineage>
</organism>
<comment type="subcellular location">
    <subcellularLocation>
        <location evidence="1">Target cell</location>
        <location evidence="1">Target cell cytoplasm</location>
    </subcellularLocation>
</comment>
<proteinExistence type="predicted"/>
<dbReference type="GO" id="GO:0090729">
    <property type="term" value="F:toxin activity"/>
    <property type="evidence" value="ECO:0007669"/>
    <property type="project" value="UniProtKB-KW"/>
</dbReference>
<feature type="domain" description="VENN motif-containing" evidence="5">
    <location>
        <begin position="160"/>
        <end position="200"/>
    </location>
</feature>
<evidence type="ECO:0000256" key="4">
    <source>
        <dbReference type="ARBA" id="ARBA00023026"/>
    </source>
</evidence>
<dbReference type="Pfam" id="PF04829">
    <property type="entry name" value="PT-VENN"/>
    <property type="match status" value="1"/>
</dbReference>
<accession>A0AAU7QE60</accession>
<evidence type="ECO:0000313" key="6">
    <source>
        <dbReference type="EMBL" id="XBS70626.1"/>
    </source>
</evidence>
<reference evidence="6" key="1">
    <citation type="submission" date="2024-06" db="EMBL/GenBank/DDBJ databases">
        <authorList>
            <person name="Coelho C."/>
            <person name="Bento M."/>
            <person name="Garcia E."/>
            <person name="Camelo A."/>
            <person name="Brandao I."/>
            <person name="Espirito Santo C."/>
            <person name="Trovao J."/>
            <person name="Verissimo A."/>
            <person name="Costa J."/>
            <person name="Tiago I."/>
        </authorList>
    </citation>
    <scope>NUCLEOTIDE SEQUENCE</scope>
    <source>
        <strain evidence="6">KWT182</strain>
    </source>
</reference>
<dbReference type="EMBL" id="CP157947">
    <property type="protein sequence ID" value="XBS70626.1"/>
    <property type="molecule type" value="Genomic_DNA"/>
</dbReference>
<evidence type="ECO:0000256" key="3">
    <source>
        <dbReference type="ARBA" id="ARBA00022913"/>
    </source>
</evidence>
<sequence length="207" mass="20320">MGQVGADAVQDVLQYQLSSAADAARADLQLSDPNFSSLSPDAQQQEIEQTDVYKTAQSEYGIGGTYAILGDALSGALAGGDLTQAAGGLAPYLSQAVKAATTDSAGNVNVAENALGHALVGGLVAYLQGNSAVAGAVGGAGGELAAEAIRAELYSDTATADLTEEQKQTISTLSTLAAGLAGTVAGTGAAGTATGAAAGRMRLIIMI</sequence>
<name>A0AAU7QE60_9GAMM</name>
<gene>
    <name evidence="6" type="ORF">ABK905_05505</name>
</gene>
<evidence type="ECO:0000259" key="5">
    <source>
        <dbReference type="Pfam" id="PF04829"/>
    </source>
</evidence>
<dbReference type="AlphaFoldDB" id="A0AAU7QE60"/>